<proteinExistence type="inferred from homology"/>
<accession>G4TMI9</accession>
<comment type="similarity">
    <text evidence="1">Belongs to the universal ribosomal protein uS10 family.</text>
</comment>
<evidence type="ECO:0000256" key="3">
    <source>
        <dbReference type="ARBA" id="ARBA00023274"/>
    </source>
</evidence>
<dbReference type="SUPFAM" id="SSF54999">
    <property type="entry name" value="Ribosomal protein S10"/>
    <property type="match status" value="1"/>
</dbReference>
<dbReference type="Gene3D" id="3.30.70.600">
    <property type="entry name" value="Ribosomal protein S10 domain"/>
    <property type="match status" value="1"/>
</dbReference>
<feature type="region of interest" description="Disordered" evidence="4">
    <location>
        <begin position="47"/>
        <end position="70"/>
    </location>
</feature>
<dbReference type="Pfam" id="PF00338">
    <property type="entry name" value="Ribosomal_S10"/>
    <property type="match status" value="1"/>
</dbReference>
<dbReference type="AlphaFoldDB" id="G4TMI9"/>
<feature type="region of interest" description="Disordered" evidence="4">
    <location>
        <begin position="110"/>
        <end position="151"/>
    </location>
</feature>
<organism evidence="6 7">
    <name type="scientific">Serendipita indica (strain DSM 11827)</name>
    <name type="common">Root endophyte fungus</name>
    <name type="synonym">Piriformospora indica</name>
    <dbReference type="NCBI Taxonomy" id="1109443"/>
    <lineage>
        <taxon>Eukaryota</taxon>
        <taxon>Fungi</taxon>
        <taxon>Dikarya</taxon>
        <taxon>Basidiomycota</taxon>
        <taxon>Agaricomycotina</taxon>
        <taxon>Agaricomycetes</taxon>
        <taxon>Sebacinales</taxon>
        <taxon>Serendipitaceae</taxon>
        <taxon>Serendipita</taxon>
    </lineage>
</organism>
<dbReference type="PANTHER" id="PTHR11700">
    <property type="entry name" value="30S RIBOSOMAL PROTEIN S10 FAMILY MEMBER"/>
    <property type="match status" value="1"/>
</dbReference>
<evidence type="ECO:0000259" key="5">
    <source>
        <dbReference type="SMART" id="SM01403"/>
    </source>
</evidence>
<sequence length="536" mass="59074">MSLSRSIALTRSLAALRAGTPLTRLSSRTFSTTALLCDSGSKTGGDFRKRSRYGELANQQNGLGATGDSEEAAKELQRAVQNAQELAAKEDLDYDILAGKLQEAIEELQKEQRDRQRDLNGAPTSAVAEETLDTSSEGTSDSVSNDGQTLPDLSTLEASHAKMRPAERVVDLLDRLSIASQPLLQRIIQSTDKDFDQLLSEVEAHEALAKRHQDGDNVPSLPSDLVQSPNSLSWDRTLRRSSMSPTRAMLRGRKIPLAGASSGTTPTADELIAMQEEGEFDLDDELAARAEFTKWMEQGAEVRAKGGVQRLWNDKERKQLARLLETITQDEDATEASGTITEKPGSSLAALETESVAFDMARMEELTNPTTRDSVTERWYTTTPSIGLTQPSVHPRTHSIPVASLHFRSHFPHLLDMQTHLALHSAYGLGIPVSKPAHLPTQRTLITVLKSSFVHKKSMENWERKVHKRAIKVWDCNADLLTGWLAWLERNSVQGVGMRVTRWEWVDVGHLESASKPSHNIPLLNDAQTAAPSVSL</sequence>
<dbReference type="GO" id="GO:0006412">
    <property type="term" value="P:translation"/>
    <property type="evidence" value="ECO:0007669"/>
    <property type="project" value="InterPro"/>
</dbReference>
<protein>
    <recommendedName>
        <fullName evidence="5">Small ribosomal subunit protein uS10 domain-containing protein</fullName>
    </recommendedName>
</protein>
<dbReference type="STRING" id="1109443.G4TMI9"/>
<evidence type="ECO:0000256" key="1">
    <source>
        <dbReference type="ARBA" id="ARBA00007102"/>
    </source>
</evidence>
<dbReference type="InParanoid" id="G4TMI9"/>
<comment type="caution">
    <text evidence="6">The sequence shown here is derived from an EMBL/GenBank/DDBJ whole genome shotgun (WGS) entry which is preliminary data.</text>
</comment>
<dbReference type="OrthoDB" id="366214at2759"/>
<keyword evidence="7" id="KW-1185">Reference proteome</keyword>
<dbReference type="HAMAP" id="MF_00508">
    <property type="entry name" value="Ribosomal_uS10"/>
    <property type="match status" value="1"/>
</dbReference>
<dbReference type="EMBL" id="CAFZ01000169">
    <property type="protein sequence ID" value="CCA72538.1"/>
    <property type="molecule type" value="Genomic_DNA"/>
</dbReference>
<keyword evidence="3" id="KW-0687">Ribonucleoprotein</keyword>
<dbReference type="GO" id="GO:1990904">
    <property type="term" value="C:ribonucleoprotein complex"/>
    <property type="evidence" value="ECO:0007669"/>
    <property type="project" value="UniProtKB-KW"/>
</dbReference>
<dbReference type="InterPro" id="IPR036838">
    <property type="entry name" value="Ribosomal_uS10_dom_sf"/>
</dbReference>
<evidence type="ECO:0000313" key="6">
    <source>
        <dbReference type="EMBL" id="CCA72538.1"/>
    </source>
</evidence>
<feature type="region of interest" description="Disordered" evidence="4">
    <location>
        <begin position="210"/>
        <end position="230"/>
    </location>
</feature>
<reference evidence="6 7" key="1">
    <citation type="journal article" date="2011" name="PLoS Pathog.">
        <title>Endophytic Life Strategies Decoded by Genome and Transcriptome Analyses of the Mutualistic Root Symbiont Piriformospora indica.</title>
        <authorList>
            <person name="Zuccaro A."/>
            <person name="Lahrmann U."/>
            <person name="Guldener U."/>
            <person name="Langen G."/>
            <person name="Pfiffi S."/>
            <person name="Biedenkopf D."/>
            <person name="Wong P."/>
            <person name="Samans B."/>
            <person name="Grimm C."/>
            <person name="Basiewicz M."/>
            <person name="Murat C."/>
            <person name="Martin F."/>
            <person name="Kogel K.H."/>
        </authorList>
    </citation>
    <scope>NUCLEOTIDE SEQUENCE [LARGE SCALE GENOMIC DNA]</scope>
    <source>
        <strain evidence="6 7">DSM 11827</strain>
    </source>
</reference>
<evidence type="ECO:0000313" key="7">
    <source>
        <dbReference type="Proteomes" id="UP000007148"/>
    </source>
</evidence>
<dbReference type="InterPro" id="IPR001848">
    <property type="entry name" value="Ribosomal_uS10"/>
</dbReference>
<name>G4TMI9_SERID</name>
<dbReference type="GO" id="GO:0005840">
    <property type="term" value="C:ribosome"/>
    <property type="evidence" value="ECO:0007669"/>
    <property type="project" value="UniProtKB-KW"/>
</dbReference>
<dbReference type="eggNOG" id="KOG3321">
    <property type="taxonomic scope" value="Eukaryota"/>
</dbReference>
<feature type="compositionally biased region" description="Polar residues" evidence="4">
    <location>
        <begin position="133"/>
        <end position="151"/>
    </location>
</feature>
<gene>
    <name evidence="6" type="ORF">PIIN_06475</name>
</gene>
<evidence type="ECO:0000256" key="2">
    <source>
        <dbReference type="ARBA" id="ARBA00022980"/>
    </source>
</evidence>
<keyword evidence="2" id="KW-0689">Ribosomal protein</keyword>
<dbReference type="SMART" id="SM01403">
    <property type="entry name" value="Ribosomal_S10"/>
    <property type="match status" value="1"/>
</dbReference>
<evidence type="ECO:0000256" key="4">
    <source>
        <dbReference type="SAM" id="MobiDB-lite"/>
    </source>
</evidence>
<dbReference type="Proteomes" id="UP000007148">
    <property type="component" value="Unassembled WGS sequence"/>
</dbReference>
<feature type="domain" description="Small ribosomal subunit protein uS10" evidence="5">
    <location>
        <begin position="404"/>
        <end position="501"/>
    </location>
</feature>
<dbReference type="GO" id="GO:0003735">
    <property type="term" value="F:structural constituent of ribosome"/>
    <property type="evidence" value="ECO:0007669"/>
    <property type="project" value="InterPro"/>
</dbReference>
<dbReference type="InterPro" id="IPR027486">
    <property type="entry name" value="Ribosomal_uS10_dom"/>
</dbReference>
<dbReference type="HOGENOM" id="CLU_508163_0_0_1"/>